<accession>A0ABN2PAW3</accession>
<evidence type="ECO:0000313" key="4">
    <source>
        <dbReference type="Proteomes" id="UP001501343"/>
    </source>
</evidence>
<name>A0ABN2PAW3_9MICO</name>
<gene>
    <name evidence="3" type="ORF">GCM10009775_05640</name>
</gene>
<dbReference type="SUPFAM" id="SSF52799">
    <property type="entry name" value="(Phosphotyrosine protein) phosphatases II"/>
    <property type="match status" value="1"/>
</dbReference>
<dbReference type="InterPro" id="IPR026893">
    <property type="entry name" value="Tyr/Ser_Pase_IphP-type"/>
</dbReference>
<comment type="similarity">
    <text evidence="1">Belongs to the protein-tyrosine phosphatase family.</text>
</comment>
<proteinExistence type="inferred from homology"/>
<comment type="caution">
    <text evidence="3">The sequence shown here is derived from an EMBL/GenBank/DDBJ whole genome shotgun (WGS) entry which is preliminary data.</text>
</comment>
<dbReference type="PANTHER" id="PTHR31126:SF1">
    <property type="entry name" value="TYROSINE SPECIFIC PROTEIN PHOSPHATASES DOMAIN-CONTAINING PROTEIN"/>
    <property type="match status" value="1"/>
</dbReference>
<dbReference type="InterPro" id="IPR016130">
    <property type="entry name" value="Tyr_Pase_AS"/>
</dbReference>
<feature type="domain" description="Tyrosine specific protein phosphatases" evidence="2">
    <location>
        <begin position="139"/>
        <end position="175"/>
    </location>
</feature>
<dbReference type="Pfam" id="PF13350">
    <property type="entry name" value="Y_phosphatase3"/>
    <property type="match status" value="1"/>
</dbReference>
<sequence>MTTTLDGTFNFRDVGGMPLAGGGATNSGILYRSDALSGLTDAGLEQLAARDIGVIVDFRTPQERQMAPDRLPASRPFHVVDLPLLEGAVTGLAQQGMQSLAQGSDPEAQQKAIAAVISQLPSLGDLYVSMLEHGATSFAEFARLVSAATVDPPTAVLFHCTAGKDRTGVSAALVLDAVGVQRDAVVADYASSQDNLAGPWADRMTGMIEQFGIPLTPEIRDLVSGTPAAAIETALAWVDAHGGSAAYLQSGGLTDAELAALREKLAG</sequence>
<dbReference type="RefSeq" id="WP_248145221.1">
    <property type="nucleotide sequence ID" value="NZ_BAAAOF010000002.1"/>
</dbReference>
<dbReference type="Proteomes" id="UP001501343">
    <property type="component" value="Unassembled WGS sequence"/>
</dbReference>
<reference evidence="3 4" key="1">
    <citation type="journal article" date="2019" name="Int. J. Syst. Evol. Microbiol.">
        <title>The Global Catalogue of Microorganisms (GCM) 10K type strain sequencing project: providing services to taxonomists for standard genome sequencing and annotation.</title>
        <authorList>
            <consortium name="The Broad Institute Genomics Platform"/>
            <consortium name="The Broad Institute Genome Sequencing Center for Infectious Disease"/>
            <person name="Wu L."/>
            <person name="Ma J."/>
        </authorList>
    </citation>
    <scope>NUCLEOTIDE SEQUENCE [LARGE SCALE GENOMIC DNA]</scope>
    <source>
        <strain evidence="3 4">JCM 14900</strain>
    </source>
</reference>
<evidence type="ECO:0000259" key="2">
    <source>
        <dbReference type="PROSITE" id="PS50056"/>
    </source>
</evidence>
<organism evidence="3 4">
    <name type="scientific">Microbacterium aoyamense</name>
    <dbReference type="NCBI Taxonomy" id="344166"/>
    <lineage>
        <taxon>Bacteria</taxon>
        <taxon>Bacillati</taxon>
        <taxon>Actinomycetota</taxon>
        <taxon>Actinomycetes</taxon>
        <taxon>Micrococcales</taxon>
        <taxon>Microbacteriaceae</taxon>
        <taxon>Microbacterium</taxon>
    </lineage>
</organism>
<keyword evidence="4" id="KW-1185">Reference proteome</keyword>
<dbReference type="InterPro" id="IPR000387">
    <property type="entry name" value="Tyr_Pase_dom"/>
</dbReference>
<dbReference type="Gene3D" id="3.90.190.10">
    <property type="entry name" value="Protein tyrosine phosphatase superfamily"/>
    <property type="match status" value="1"/>
</dbReference>
<dbReference type="PROSITE" id="PS00383">
    <property type="entry name" value="TYR_PHOSPHATASE_1"/>
    <property type="match status" value="1"/>
</dbReference>
<evidence type="ECO:0000256" key="1">
    <source>
        <dbReference type="ARBA" id="ARBA00009580"/>
    </source>
</evidence>
<dbReference type="PANTHER" id="PTHR31126">
    <property type="entry name" value="TYROSINE-PROTEIN PHOSPHATASE"/>
    <property type="match status" value="1"/>
</dbReference>
<evidence type="ECO:0000313" key="3">
    <source>
        <dbReference type="EMBL" id="GAA1916052.1"/>
    </source>
</evidence>
<dbReference type="PROSITE" id="PS50056">
    <property type="entry name" value="TYR_PHOSPHATASE_2"/>
    <property type="match status" value="1"/>
</dbReference>
<dbReference type="EMBL" id="BAAAOF010000002">
    <property type="protein sequence ID" value="GAA1916052.1"/>
    <property type="molecule type" value="Genomic_DNA"/>
</dbReference>
<protein>
    <submittedName>
        <fullName evidence="3">Tyrosine-protein phosphatase</fullName>
    </submittedName>
</protein>
<dbReference type="InterPro" id="IPR029021">
    <property type="entry name" value="Prot-tyrosine_phosphatase-like"/>
</dbReference>